<sequence length="403" mass="43724">MPVLKNIGFLATCKDKGAQSDIHPITQAAIAWEGDSIKWVGKEAALPDQYMNEKMHDAGGRMVIPGLVDCHTHLAFGGWRPGEFEMRVRGESYLDIAKAGGGILSTVEATRKASEQELFKKASGFLDEIAKQGVTTVECKSGYGLSLKHELKTLQVYQRLAEESPLHIVSTFLGAHTIPPEYKDDRESYIELIIDEMIPTVAEERLADFCDIFTEESAFDIEESRKILLAAKAAGLTPKLHADQLTSCGGAELAAEVEAASADHLEQISEQGIEDMAEAGVVGVTLPLATLYTQEEPLNCRKLVDGGVDVAVATDFNPGSAPTYDLPLAMMLTCNQGRLTPAEVLKGATINAAKAIKRDYRVGSIEVGKSADFAVIDAPNPNFWMYHYKGANCVESYVKGQKI</sequence>
<dbReference type="InterPro" id="IPR005920">
    <property type="entry name" value="HutI"/>
</dbReference>
<dbReference type="GO" id="GO:0050480">
    <property type="term" value="F:imidazolonepropionase activity"/>
    <property type="evidence" value="ECO:0007669"/>
    <property type="project" value="UniProtKB-UniRule"/>
</dbReference>
<evidence type="ECO:0000313" key="10">
    <source>
        <dbReference type="Proteomes" id="UP000479132"/>
    </source>
</evidence>
<dbReference type="AlphaFoldDB" id="A0A6M1T7Z7"/>
<dbReference type="GO" id="GO:0019557">
    <property type="term" value="P:L-histidine catabolic process to glutamate and formate"/>
    <property type="evidence" value="ECO:0007669"/>
    <property type="project" value="UniProtKB-UniPathway"/>
</dbReference>
<dbReference type="RefSeq" id="WP_165265829.1">
    <property type="nucleotide sequence ID" value="NZ_JAALLS010000002.1"/>
</dbReference>
<organism evidence="9 10">
    <name type="scientific">Fodinibius halophilus</name>
    <dbReference type="NCBI Taxonomy" id="1736908"/>
    <lineage>
        <taxon>Bacteria</taxon>
        <taxon>Pseudomonadati</taxon>
        <taxon>Balneolota</taxon>
        <taxon>Balneolia</taxon>
        <taxon>Balneolales</taxon>
        <taxon>Balneolaceae</taxon>
        <taxon>Fodinibius</taxon>
    </lineage>
</organism>
<proteinExistence type="inferred from homology"/>
<feature type="binding site" evidence="7">
    <location>
        <position position="241"/>
    </location>
    <ligand>
        <name>Zn(2+)</name>
        <dbReference type="ChEBI" id="CHEBI:29105"/>
    </ligand>
</feature>
<comment type="catalytic activity">
    <reaction evidence="7">
        <text>4-imidazolone-5-propanoate + H2O = N-formimidoyl-L-glutamate</text>
        <dbReference type="Rhea" id="RHEA:23660"/>
        <dbReference type="ChEBI" id="CHEBI:15377"/>
        <dbReference type="ChEBI" id="CHEBI:58928"/>
        <dbReference type="ChEBI" id="CHEBI:77893"/>
        <dbReference type="EC" id="3.5.2.7"/>
    </reaction>
</comment>
<dbReference type="NCBIfam" id="TIGR01224">
    <property type="entry name" value="hutI"/>
    <property type="match status" value="1"/>
</dbReference>
<comment type="caution">
    <text evidence="9">The sequence shown here is derived from an EMBL/GenBank/DDBJ whole genome shotgun (WGS) entry which is preliminary data.</text>
</comment>
<dbReference type="SUPFAM" id="SSF51338">
    <property type="entry name" value="Composite domain of metallo-dependent hydrolases"/>
    <property type="match status" value="1"/>
</dbReference>
<dbReference type="Gene3D" id="2.30.40.10">
    <property type="entry name" value="Urease, subunit C, domain 1"/>
    <property type="match status" value="1"/>
</dbReference>
<comment type="function">
    <text evidence="7">Catalyzes the hydrolytic cleavage of the carbon-nitrogen bond in imidazolone-5-propanoate to yield N-formimidoyl-L-glutamate. It is the third step in the universal histidine degradation pathway.</text>
</comment>
<comment type="cofactor">
    <cofactor evidence="7">
        <name>Zn(2+)</name>
        <dbReference type="ChEBI" id="CHEBI:29105"/>
    </cofactor>
    <cofactor evidence="7">
        <name>Fe(3+)</name>
        <dbReference type="ChEBI" id="CHEBI:29034"/>
    </cofactor>
    <text evidence="7">Binds 1 zinc or iron ion per subunit.</text>
</comment>
<dbReference type="GO" id="GO:0005506">
    <property type="term" value="F:iron ion binding"/>
    <property type="evidence" value="ECO:0007669"/>
    <property type="project" value="UniProtKB-UniRule"/>
</dbReference>
<protein>
    <recommendedName>
        <fullName evidence="1 7">Imidazolonepropionase</fullName>
        <ecNumber evidence="1 7">3.5.2.7</ecNumber>
    </recommendedName>
    <alternativeName>
        <fullName evidence="7">Imidazolone-5-propionate hydrolase</fullName>
    </alternativeName>
</protein>
<keyword evidence="4 7" id="KW-0369">Histidine metabolism</keyword>
<feature type="binding site" evidence="7">
    <location>
        <position position="73"/>
    </location>
    <ligand>
        <name>Zn(2+)</name>
        <dbReference type="ChEBI" id="CHEBI:29105"/>
    </ligand>
</feature>
<dbReference type="SUPFAM" id="SSF51556">
    <property type="entry name" value="Metallo-dependent hydrolases"/>
    <property type="match status" value="1"/>
</dbReference>
<comment type="pathway">
    <text evidence="7">Amino-acid degradation; L-histidine degradation into L-glutamate; N-formimidoyl-L-glutamate from L-histidine: step 3/3.</text>
</comment>
<keyword evidence="7" id="KW-0963">Cytoplasm</keyword>
<dbReference type="InterPro" id="IPR032466">
    <property type="entry name" value="Metal_Hydrolase"/>
</dbReference>
<dbReference type="EC" id="3.5.2.7" evidence="1 7"/>
<feature type="domain" description="Amidohydrolase-related" evidence="8">
    <location>
        <begin position="62"/>
        <end position="381"/>
    </location>
</feature>
<dbReference type="PANTHER" id="PTHR42752:SF1">
    <property type="entry name" value="IMIDAZOLONEPROPIONASE-RELATED"/>
    <property type="match status" value="1"/>
</dbReference>
<dbReference type="UniPathway" id="UPA00379">
    <property type="reaction ID" value="UER00551"/>
</dbReference>
<dbReference type="GO" id="GO:0008270">
    <property type="term" value="F:zinc ion binding"/>
    <property type="evidence" value="ECO:0007669"/>
    <property type="project" value="UniProtKB-UniRule"/>
</dbReference>
<comment type="subcellular location">
    <subcellularLocation>
        <location evidence="7">Cytoplasm</location>
    </subcellularLocation>
</comment>
<evidence type="ECO:0000259" key="8">
    <source>
        <dbReference type="Pfam" id="PF01979"/>
    </source>
</evidence>
<comment type="similarity">
    <text evidence="7">Belongs to the metallo-dependent hydrolases superfamily. HutI family.</text>
</comment>
<keyword evidence="2 7" id="KW-0479">Metal-binding</keyword>
<keyword evidence="6 7" id="KW-0408">Iron</keyword>
<feature type="binding site" evidence="7">
    <location>
        <position position="73"/>
    </location>
    <ligand>
        <name>Fe(3+)</name>
        <dbReference type="ChEBI" id="CHEBI:29034"/>
    </ligand>
</feature>
<feature type="binding site" evidence="7">
    <location>
        <position position="241"/>
    </location>
    <ligand>
        <name>Fe(3+)</name>
        <dbReference type="ChEBI" id="CHEBI:29034"/>
    </ligand>
</feature>
<dbReference type="Gene3D" id="3.20.20.140">
    <property type="entry name" value="Metal-dependent hydrolases"/>
    <property type="match status" value="1"/>
</dbReference>
<feature type="binding site" evidence="7">
    <location>
        <position position="143"/>
    </location>
    <ligand>
        <name>N-formimidoyl-L-glutamate</name>
        <dbReference type="ChEBI" id="CHEBI:58928"/>
    </ligand>
</feature>
<evidence type="ECO:0000313" key="9">
    <source>
        <dbReference type="EMBL" id="NGP87254.1"/>
    </source>
</evidence>
<keyword evidence="3 7" id="KW-0378">Hydrolase</keyword>
<evidence type="ECO:0000256" key="1">
    <source>
        <dbReference type="ARBA" id="ARBA00012864"/>
    </source>
</evidence>
<keyword evidence="5 7" id="KW-0862">Zinc</keyword>
<dbReference type="InterPro" id="IPR006680">
    <property type="entry name" value="Amidohydro-rel"/>
</dbReference>
<dbReference type="Proteomes" id="UP000479132">
    <property type="component" value="Unassembled WGS sequence"/>
</dbReference>
<dbReference type="Pfam" id="PF01979">
    <property type="entry name" value="Amidohydro_1"/>
    <property type="match status" value="1"/>
</dbReference>
<feature type="binding site" evidence="7">
    <location>
        <position position="71"/>
    </location>
    <ligand>
        <name>Fe(3+)</name>
        <dbReference type="ChEBI" id="CHEBI:29034"/>
    </ligand>
</feature>
<feature type="binding site" evidence="7">
    <location>
        <position position="244"/>
    </location>
    <ligand>
        <name>4-imidazolone-5-propanoate</name>
        <dbReference type="ChEBI" id="CHEBI:77893"/>
    </ligand>
</feature>
<evidence type="ECO:0000256" key="2">
    <source>
        <dbReference type="ARBA" id="ARBA00022723"/>
    </source>
</evidence>
<dbReference type="GO" id="GO:0019556">
    <property type="term" value="P:L-histidine catabolic process to glutamate and formamide"/>
    <property type="evidence" value="ECO:0007669"/>
    <property type="project" value="UniProtKB-UniRule"/>
</dbReference>
<evidence type="ECO:0000256" key="7">
    <source>
        <dbReference type="HAMAP-Rule" id="MF_00372"/>
    </source>
</evidence>
<feature type="binding site" evidence="7">
    <location>
        <position position="71"/>
    </location>
    <ligand>
        <name>Zn(2+)</name>
        <dbReference type="ChEBI" id="CHEBI:29105"/>
    </ligand>
</feature>
<dbReference type="InterPro" id="IPR011059">
    <property type="entry name" value="Metal-dep_hydrolase_composite"/>
</dbReference>
<evidence type="ECO:0000256" key="5">
    <source>
        <dbReference type="ARBA" id="ARBA00022833"/>
    </source>
</evidence>
<reference evidence="9 10" key="1">
    <citation type="submission" date="2020-02" db="EMBL/GenBank/DDBJ databases">
        <title>Aliifodinibius halophilus 2W32, complete genome.</title>
        <authorList>
            <person name="Li Y."/>
            <person name="Wu S."/>
        </authorList>
    </citation>
    <scope>NUCLEOTIDE SEQUENCE [LARGE SCALE GENOMIC DNA]</scope>
    <source>
        <strain evidence="9 10">2W32</strain>
    </source>
</reference>
<accession>A0A6M1T7Z7</accession>
<dbReference type="PANTHER" id="PTHR42752">
    <property type="entry name" value="IMIDAZOLONEPROPIONASE"/>
    <property type="match status" value="1"/>
</dbReference>
<feature type="binding site" evidence="7">
    <location>
        <position position="315"/>
    </location>
    <ligand>
        <name>Zn(2+)</name>
        <dbReference type="ChEBI" id="CHEBI:29105"/>
    </ligand>
</feature>
<dbReference type="FunFam" id="3.20.20.140:FF:000007">
    <property type="entry name" value="Imidazolonepropionase"/>
    <property type="match status" value="1"/>
</dbReference>
<feature type="binding site" evidence="7">
    <location>
        <position position="176"/>
    </location>
    <ligand>
        <name>4-imidazolone-5-propanoate</name>
        <dbReference type="ChEBI" id="CHEBI:77893"/>
    </ligand>
</feature>
<feature type="binding site" evidence="7">
    <location>
        <position position="320"/>
    </location>
    <ligand>
        <name>4-imidazolone-5-propanoate</name>
        <dbReference type="ChEBI" id="CHEBI:77893"/>
    </ligand>
</feature>
<keyword evidence="10" id="KW-1185">Reference proteome</keyword>
<dbReference type="EMBL" id="JAALLS010000002">
    <property type="protein sequence ID" value="NGP87254.1"/>
    <property type="molecule type" value="Genomic_DNA"/>
</dbReference>
<evidence type="ECO:0000256" key="6">
    <source>
        <dbReference type="ARBA" id="ARBA00023004"/>
    </source>
</evidence>
<feature type="binding site" evidence="7">
    <location>
        <position position="319"/>
    </location>
    <ligand>
        <name>N-formimidoyl-L-glutamate</name>
        <dbReference type="ChEBI" id="CHEBI:58928"/>
    </ligand>
</feature>
<feature type="binding site" evidence="7">
    <location>
        <position position="317"/>
    </location>
    <ligand>
        <name>N-formimidoyl-L-glutamate</name>
        <dbReference type="ChEBI" id="CHEBI:58928"/>
    </ligand>
</feature>
<dbReference type="GO" id="GO:0005737">
    <property type="term" value="C:cytoplasm"/>
    <property type="evidence" value="ECO:0007669"/>
    <property type="project" value="UniProtKB-SubCell"/>
</dbReference>
<feature type="binding site" evidence="7">
    <location>
        <position position="315"/>
    </location>
    <ligand>
        <name>Fe(3+)</name>
        <dbReference type="ChEBI" id="CHEBI:29034"/>
    </ligand>
</feature>
<evidence type="ECO:0000256" key="4">
    <source>
        <dbReference type="ARBA" id="ARBA00022808"/>
    </source>
</evidence>
<feature type="binding site" evidence="7">
    <location>
        <position position="143"/>
    </location>
    <ligand>
        <name>4-imidazolone-5-propanoate</name>
        <dbReference type="ChEBI" id="CHEBI:77893"/>
    </ligand>
</feature>
<gene>
    <name evidence="7" type="primary">hutI</name>
    <name evidence="9" type="ORF">G3569_02715</name>
</gene>
<dbReference type="HAMAP" id="MF_00372">
    <property type="entry name" value="HutI"/>
    <property type="match status" value="1"/>
</dbReference>
<name>A0A6M1T7Z7_9BACT</name>
<evidence type="ECO:0000256" key="3">
    <source>
        <dbReference type="ARBA" id="ARBA00022801"/>
    </source>
</evidence>
<feature type="binding site" evidence="7">
    <location>
        <position position="80"/>
    </location>
    <ligand>
        <name>4-imidazolone-5-propanoate</name>
        <dbReference type="ChEBI" id="CHEBI:77893"/>
    </ligand>
</feature>